<evidence type="ECO:0000313" key="2">
    <source>
        <dbReference type="Proteomes" id="UP000006381"/>
    </source>
</evidence>
<keyword evidence="2" id="KW-1185">Reference proteome</keyword>
<dbReference type="EMBL" id="CP000033">
    <property type="protein sequence ID" value="AAV43237.1"/>
    <property type="molecule type" value="Genomic_DNA"/>
</dbReference>
<dbReference type="OrthoDB" id="9796523at2"/>
<dbReference type="Proteomes" id="UP000006381">
    <property type="component" value="Chromosome"/>
</dbReference>
<dbReference type="RefSeq" id="WP_003548084.1">
    <property type="nucleotide sequence ID" value="NC_006814.3"/>
</dbReference>
<protein>
    <submittedName>
        <fullName evidence="1">Uncharacterized protein</fullName>
    </submittedName>
</protein>
<dbReference type="AlphaFoldDB" id="Q5FJ87"/>
<gene>
    <name evidence="1" type="ordered locus">LBA1412</name>
</gene>
<dbReference type="KEGG" id="lac:LBA1412"/>
<dbReference type="BioCyc" id="LACI272621:G1G49-1386-MONOMER"/>
<name>Q5FJ87_LACAC</name>
<sequence length="51" mass="6239">MDKVYELTECRKSVNKNKDFDQVYVVFDKDEHKKQELLECKRLTQKNRNGF</sequence>
<dbReference type="PATRIC" id="fig|272621.13.peg.1337"/>
<dbReference type="GeneID" id="93289513"/>
<reference evidence="1 2" key="1">
    <citation type="journal article" date="2005" name="Proc. Natl. Acad. Sci. U.S.A.">
        <title>Complete genome sequence of the probiotic lactic acid bacterium Lactobacillus acidophilus NCFM.</title>
        <authorList>
            <person name="Altermann E."/>
            <person name="Russell W.M."/>
            <person name="Azcarate-Peril M.A."/>
            <person name="Barrangou R."/>
            <person name="Buck B.L."/>
            <person name="McAuliffe O."/>
            <person name="Souther N."/>
            <person name="Dobson A."/>
            <person name="Duong T."/>
            <person name="Callanan M."/>
            <person name="Lick S."/>
            <person name="Hamrick A."/>
            <person name="Cano R."/>
            <person name="Klaenhammer T.R."/>
        </authorList>
    </citation>
    <scope>NUCLEOTIDE SEQUENCE [LARGE SCALE GENOMIC DNA]</scope>
    <source>
        <strain evidence="2">ATCC 700396 / NCK56 / N2 / NCFM</strain>
    </source>
</reference>
<proteinExistence type="predicted"/>
<accession>Q5FJ87</accession>
<organism evidence="2">
    <name type="scientific">Lactobacillus acidophilus (strain ATCC 700396 / NCK56 / N2 / NCFM)</name>
    <dbReference type="NCBI Taxonomy" id="272621"/>
    <lineage>
        <taxon>Bacteria</taxon>
        <taxon>Bacillati</taxon>
        <taxon>Bacillota</taxon>
        <taxon>Bacilli</taxon>
        <taxon>Lactobacillales</taxon>
        <taxon>Lactobacillaceae</taxon>
        <taxon>Lactobacillus</taxon>
    </lineage>
</organism>
<dbReference type="HOGENOM" id="CLU_3099982_0_0_9"/>
<evidence type="ECO:0000313" key="1">
    <source>
        <dbReference type="EMBL" id="AAV43237.1"/>
    </source>
</evidence>